<proteinExistence type="predicted"/>
<keyword evidence="3" id="KW-1185">Reference proteome</keyword>
<dbReference type="EMBL" id="CP069028">
    <property type="protein sequence ID" value="QRC96020.1"/>
    <property type="molecule type" value="Genomic_DNA"/>
</dbReference>
<dbReference type="PANTHER" id="PTHR33112:SF16">
    <property type="entry name" value="HETEROKARYON INCOMPATIBILITY DOMAIN-CONTAINING PROTEIN"/>
    <property type="match status" value="1"/>
</dbReference>
<name>A0A7U2F3I1_PHANO</name>
<dbReference type="AlphaFoldDB" id="A0A7U2F3I1"/>
<gene>
    <name evidence="2" type="ORF">JI435_056590</name>
</gene>
<dbReference type="Proteomes" id="UP000663193">
    <property type="component" value="Chromosome 6"/>
</dbReference>
<evidence type="ECO:0000313" key="3">
    <source>
        <dbReference type="Proteomes" id="UP000663193"/>
    </source>
</evidence>
<evidence type="ECO:0000259" key="1">
    <source>
        <dbReference type="Pfam" id="PF06985"/>
    </source>
</evidence>
<accession>A0A7U2F3I1</accession>
<dbReference type="VEuPathDB" id="FungiDB:JI435_056590"/>
<sequence length="645" mass="71139">MSLCKTCQSLPILSLPPLPPTCNAYPVGNGSPDLVWVGRRSSKTSPADETAEPLGLPFHQSLEALREAASTCAICSVVASQVSRFQTAFAEKGQDDYRQKEGPGWEMYVAKGKNQDSGFMVVAKDQGRGTCVWVLAAVGVCCGDGDALGSVVRGRRIKMKPAGQFTVRRVLRWINKEDEESGWADTVLPEIILDLGESTESRVSLYTPRNLRGKYAVLSYAPDATVVEKFDGTAGYIDPDGLPRAFQDAIKITRKLRLRYLWIDVLCSSQFDSSNSHRSMPGYASVFSNAYITLSTLSSSSASDSFLALRDIPTDNLFQYTHNNRTGTLYASTLPKEPTLYPSNYMIMSKEPLSQHSWALQDRLFSPRILHFGSTQLYFESSTHFLGEDGFKMPGRDDALTGEPARVWHNTLQLYCKRNLPRAGDKLPALSNIARHIASQSNDTYVAGLWRSNLIEGLTWQATGYAKGRTSEPSAYRAPSWSWASIDGPFGTFSVKADDFSEVAEILDCHVTLKTDDVYGEVSDAWIKMRAPLEPLYPTEEVPRKQVWRMKTKTGDEGGAVCIFDTSSRAERARGVPVYVVLLTKGGSCCGQSCVGSESPYYHGIIVVKVEGKEGVYERVGKVMPDDEVLGECGDERDMVEIILV</sequence>
<protein>
    <recommendedName>
        <fullName evidence="1">Heterokaryon incompatibility domain-containing protein</fullName>
    </recommendedName>
</protein>
<organism evidence="2 3">
    <name type="scientific">Phaeosphaeria nodorum (strain SN15 / ATCC MYA-4574 / FGSC 10173)</name>
    <name type="common">Glume blotch fungus</name>
    <name type="synonym">Parastagonospora nodorum</name>
    <dbReference type="NCBI Taxonomy" id="321614"/>
    <lineage>
        <taxon>Eukaryota</taxon>
        <taxon>Fungi</taxon>
        <taxon>Dikarya</taxon>
        <taxon>Ascomycota</taxon>
        <taxon>Pezizomycotina</taxon>
        <taxon>Dothideomycetes</taxon>
        <taxon>Pleosporomycetidae</taxon>
        <taxon>Pleosporales</taxon>
        <taxon>Pleosporineae</taxon>
        <taxon>Phaeosphaeriaceae</taxon>
        <taxon>Parastagonospora</taxon>
    </lineage>
</organism>
<dbReference type="InterPro" id="IPR010730">
    <property type="entry name" value="HET"/>
</dbReference>
<dbReference type="OrthoDB" id="47007at2759"/>
<dbReference type="Pfam" id="PF06985">
    <property type="entry name" value="HET"/>
    <property type="match status" value="1"/>
</dbReference>
<dbReference type="PANTHER" id="PTHR33112">
    <property type="entry name" value="DOMAIN PROTEIN, PUTATIVE-RELATED"/>
    <property type="match status" value="1"/>
</dbReference>
<feature type="domain" description="Heterokaryon incompatibility" evidence="1">
    <location>
        <begin position="215"/>
        <end position="361"/>
    </location>
</feature>
<evidence type="ECO:0000313" key="2">
    <source>
        <dbReference type="EMBL" id="QRC96020.1"/>
    </source>
</evidence>
<reference evidence="3" key="1">
    <citation type="journal article" date="2021" name="BMC Genomics">
        <title>Chromosome-level genome assembly and manually-curated proteome of model necrotroph Parastagonospora nodorum Sn15 reveals a genome-wide trove of candidate effector homologs, and redundancy of virulence-related functions within an accessory chromosome.</title>
        <authorList>
            <person name="Bertazzoni S."/>
            <person name="Jones D.A.B."/>
            <person name="Phan H.T."/>
            <person name="Tan K.-C."/>
            <person name="Hane J.K."/>
        </authorList>
    </citation>
    <scope>NUCLEOTIDE SEQUENCE [LARGE SCALE GENOMIC DNA]</scope>
    <source>
        <strain evidence="3">SN15 / ATCC MYA-4574 / FGSC 10173)</strain>
    </source>
</reference>